<keyword evidence="1 7" id="KW-0436">Ligase</keyword>
<dbReference type="Gene3D" id="3.40.50.620">
    <property type="entry name" value="HUPs"/>
    <property type="match status" value="1"/>
</dbReference>
<dbReference type="GO" id="GO:0006424">
    <property type="term" value="P:glutamyl-tRNA aminoacylation"/>
    <property type="evidence" value="ECO:0007669"/>
    <property type="project" value="TreeGrafter"/>
</dbReference>
<dbReference type="GO" id="GO:0005829">
    <property type="term" value="C:cytosol"/>
    <property type="evidence" value="ECO:0007669"/>
    <property type="project" value="TreeGrafter"/>
</dbReference>
<gene>
    <name evidence="9" type="ORF">EP867_11570</name>
</gene>
<evidence type="ECO:0000256" key="3">
    <source>
        <dbReference type="ARBA" id="ARBA00022741"/>
    </source>
</evidence>
<dbReference type="AlphaFoldDB" id="A0A3S3YBH4"/>
<sequence>MAVVTRFAPSPTGPLHLGHAFAAITAHDMARAAGGRFLLRIEDIDPQRSKPLWRAQLIEDLTWLGLTWDEAPLCQSDRRALYVAALDDLWSRGLLYPCRCSRRDIEQALGAPQEGVSLAEGPDGPVYPGRCRCRPEGPRPQDQHLRLNIAAAARETRFTETAPGLAGEIRTEAEDYPQSIGDIVLARKDFGTSYHLSVVLDDAAQGITHVTRGADLFEATRIHVLLQDLLDLPRPVYHHHALIRDAAGRRLAKRDDARALSKYRAEGAGPQDIRRMLGL</sequence>
<dbReference type="NCBIfam" id="NF004315">
    <property type="entry name" value="PRK05710.1-4"/>
    <property type="match status" value="1"/>
</dbReference>
<dbReference type="Proteomes" id="UP000287168">
    <property type="component" value="Unassembled WGS sequence"/>
</dbReference>
<keyword evidence="7" id="KW-0648">Protein biosynthesis</keyword>
<dbReference type="InterPro" id="IPR020058">
    <property type="entry name" value="Glu/Gln-tRNA-synth_Ib_cat-dom"/>
</dbReference>
<proteinExistence type="inferred from homology"/>
<evidence type="ECO:0000256" key="7">
    <source>
        <dbReference type="RuleBase" id="RU363037"/>
    </source>
</evidence>
<evidence type="ECO:0000256" key="4">
    <source>
        <dbReference type="ARBA" id="ARBA00022833"/>
    </source>
</evidence>
<keyword evidence="3 7" id="KW-0547">Nucleotide-binding</keyword>
<feature type="domain" description="Glutamyl/glutaminyl-tRNA synthetase class Ib catalytic" evidence="8">
    <location>
        <begin position="3"/>
        <end position="277"/>
    </location>
</feature>
<evidence type="ECO:0000256" key="6">
    <source>
        <dbReference type="ARBA" id="ARBA00023146"/>
    </source>
</evidence>
<dbReference type="SUPFAM" id="SSF52374">
    <property type="entry name" value="Nucleotidylyl transferase"/>
    <property type="match status" value="1"/>
</dbReference>
<dbReference type="OrthoDB" id="9807503at2"/>
<evidence type="ECO:0000313" key="9">
    <source>
        <dbReference type="EMBL" id="RWY40638.1"/>
    </source>
</evidence>
<dbReference type="InterPro" id="IPR000924">
    <property type="entry name" value="Glu/Gln-tRNA-synth"/>
</dbReference>
<protein>
    <submittedName>
        <fullName evidence="9">tRNA glutamyl-Q(34) synthetase GluQRS</fullName>
        <ecNumber evidence="9">6.1.1.-</ecNumber>
    </submittedName>
</protein>
<evidence type="ECO:0000259" key="8">
    <source>
        <dbReference type="Pfam" id="PF00749"/>
    </source>
</evidence>
<dbReference type="Pfam" id="PF00749">
    <property type="entry name" value="tRNA-synt_1c"/>
    <property type="match status" value="1"/>
</dbReference>
<evidence type="ECO:0000313" key="10">
    <source>
        <dbReference type="Proteomes" id="UP000287168"/>
    </source>
</evidence>
<dbReference type="InterPro" id="IPR014729">
    <property type="entry name" value="Rossmann-like_a/b/a_fold"/>
</dbReference>
<dbReference type="PROSITE" id="PS00178">
    <property type="entry name" value="AA_TRNA_LIGASE_I"/>
    <property type="match status" value="1"/>
</dbReference>
<keyword evidence="10" id="KW-1185">Reference proteome</keyword>
<evidence type="ECO:0000256" key="5">
    <source>
        <dbReference type="ARBA" id="ARBA00022840"/>
    </source>
</evidence>
<keyword evidence="5 7" id="KW-0067">ATP-binding</keyword>
<dbReference type="GO" id="GO:0005524">
    <property type="term" value="F:ATP binding"/>
    <property type="evidence" value="ECO:0007669"/>
    <property type="project" value="UniProtKB-KW"/>
</dbReference>
<dbReference type="EMBL" id="SBLC01000014">
    <property type="protein sequence ID" value="RWY40638.1"/>
    <property type="molecule type" value="Genomic_DNA"/>
</dbReference>
<organism evidence="9 10">
    <name type="scientific">Falsigemmobacter intermedius</name>
    <dbReference type="NCBI Taxonomy" id="1553448"/>
    <lineage>
        <taxon>Bacteria</taxon>
        <taxon>Pseudomonadati</taxon>
        <taxon>Pseudomonadota</taxon>
        <taxon>Alphaproteobacteria</taxon>
        <taxon>Rhodobacterales</taxon>
        <taxon>Paracoccaceae</taxon>
        <taxon>Falsigemmobacter</taxon>
    </lineage>
</organism>
<dbReference type="InterPro" id="IPR001412">
    <property type="entry name" value="aa-tRNA-synth_I_CS"/>
</dbReference>
<keyword evidence="2" id="KW-0479">Metal-binding</keyword>
<name>A0A3S3YBH4_9RHOB</name>
<dbReference type="PANTHER" id="PTHR43311">
    <property type="entry name" value="GLUTAMATE--TRNA LIGASE"/>
    <property type="match status" value="1"/>
</dbReference>
<accession>A0A3S3YBH4</accession>
<dbReference type="GO" id="GO:0004818">
    <property type="term" value="F:glutamate-tRNA ligase activity"/>
    <property type="evidence" value="ECO:0007669"/>
    <property type="project" value="TreeGrafter"/>
</dbReference>
<dbReference type="PRINTS" id="PR00987">
    <property type="entry name" value="TRNASYNTHGLU"/>
</dbReference>
<comment type="similarity">
    <text evidence="7">Belongs to the class-I aminoacyl-tRNA synthetase family.</text>
</comment>
<dbReference type="EC" id="6.1.1.-" evidence="9"/>
<evidence type="ECO:0000256" key="2">
    <source>
        <dbReference type="ARBA" id="ARBA00022723"/>
    </source>
</evidence>
<reference evidence="9 10" key="1">
    <citation type="journal article" date="2015" name="Int. J. Syst. Evol. Microbiol.">
        <title>Gemmobacter intermedius sp. nov., isolated from a white stork (Ciconia ciconia).</title>
        <authorList>
            <person name="Kampfer P."/>
            <person name="Jerzak L."/>
            <person name="Wilharm G."/>
            <person name="Golke J."/>
            <person name="Busse H.J."/>
            <person name="Glaeser S.P."/>
        </authorList>
    </citation>
    <scope>NUCLEOTIDE SEQUENCE [LARGE SCALE GENOMIC DNA]</scope>
    <source>
        <strain evidence="9 10">119/4</strain>
    </source>
</reference>
<dbReference type="InterPro" id="IPR049940">
    <property type="entry name" value="GluQ/Sye"/>
</dbReference>
<dbReference type="PANTHER" id="PTHR43311:SF1">
    <property type="entry name" value="GLUTAMYL-Q TRNA(ASP) SYNTHETASE"/>
    <property type="match status" value="1"/>
</dbReference>
<comment type="caution">
    <text evidence="9">The sequence shown here is derived from an EMBL/GenBank/DDBJ whole genome shotgun (WGS) entry which is preliminary data.</text>
</comment>
<dbReference type="RefSeq" id="WP_128489344.1">
    <property type="nucleotide sequence ID" value="NZ_JBHLXB010000009.1"/>
</dbReference>
<keyword evidence="4" id="KW-0862">Zinc</keyword>
<keyword evidence="6 7" id="KW-0030">Aminoacyl-tRNA synthetase</keyword>
<evidence type="ECO:0000256" key="1">
    <source>
        <dbReference type="ARBA" id="ARBA00022598"/>
    </source>
</evidence>